<reference evidence="2 3" key="1">
    <citation type="submission" date="2023-12" db="EMBL/GenBank/DDBJ databases">
        <title>A high-quality genome assembly for Dillenia turbinata (Dilleniales).</title>
        <authorList>
            <person name="Chanderbali A."/>
        </authorList>
    </citation>
    <scope>NUCLEOTIDE SEQUENCE [LARGE SCALE GENOMIC DNA]</scope>
    <source>
        <strain evidence="2">LSX21</strain>
        <tissue evidence="2">Leaf</tissue>
    </source>
</reference>
<dbReference type="InterPro" id="IPR036457">
    <property type="entry name" value="PPM-type-like_dom_sf"/>
</dbReference>
<dbReference type="Pfam" id="PF00481">
    <property type="entry name" value="PP2C"/>
    <property type="match status" value="1"/>
</dbReference>
<dbReference type="PANTHER" id="PTHR47992">
    <property type="entry name" value="PROTEIN PHOSPHATASE"/>
    <property type="match status" value="1"/>
</dbReference>
<dbReference type="AlphaFoldDB" id="A0AAN8UMF4"/>
<organism evidence="2 3">
    <name type="scientific">Dillenia turbinata</name>
    <dbReference type="NCBI Taxonomy" id="194707"/>
    <lineage>
        <taxon>Eukaryota</taxon>
        <taxon>Viridiplantae</taxon>
        <taxon>Streptophyta</taxon>
        <taxon>Embryophyta</taxon>
        <taxon>Tracheophyta</taxon>
        <taxon>Spermatophyta</taxon>
        <taxon>Magnoliopsida</taxon>
        <taxon>eudicotyledons</taxon>
        <taxon>Gunneridae</taxon>
        <taxon>Pentapetalae</taxon>
        <taxon>Dilleniales</taxon>
        <taxon>Dilleniaceae</taxon>
        <taxon>Dillenia</taxon>
    </lineage>
</organism>
<comment type="caution">
    <text evidence="2">The sequence shown here is derived from an EMBL/GenBank/DDBJ whole genome shotgun (WGS) entry which is preliminary data.</text>
</comment>
<dbReference type="EMBL" id="JBAMMX010000027">
    <property type="protein sequence ID" value="KAK6912792.1"/>
    <property type="molecule type" value="Genomic_DNA"/>
</dbReference>
<gene>
    <name evidence="2" type="ORF">RJ641_022393</name>
</gene>
<dbReference type="PROSITE" id="PS51746">
    <property type="entry name" value="PPM_2"/>
    <property type="match status" value="1"/>
</dbReference>
<evidence type="ECO:0000259" key="1">
    <source>
        <dbReference type="PROSITE" id="PS51746"/>
    </source>
</evidence>
<dbReference type="GO" id="GO:0004722">
    <property type="term" value="F:protein serine/threonine phosphatase activity"/>
    <property type="evidence" value="ECO:0007669"/>
    <property type="project" value="InterPro"/>
</dbReference>
<dbReference type="Proteomes" id="UP001370490">
    <property type="component" value="Unassembled WGS sequence"/>
</dbReference>
<keyword evidence="3" id="KW-1185">Reference proteome</keyword>
<dbReference type="InterPro" id="IPR015655">
    <property type="entry name" value="PP2C"/>
</dbReference>
<feature type="domain" description="PPM-type phosphatase" evidence="1">
    <location>
        <begin position="1"/>
        <end position="85"/>
    </location>
</feature>
<dbReference type="SUPFAM" id="SSF81606">
    <property type="entry name" value="PP2C-like"/>
    <property type="match status" value="1"/>
</dbReference>
<dbReference type="InterPro" id="IPR001932">
    <property type="entry name" value="PPM-type_phosphatase-like_dom"/>
</dbReference>
<evidence type="ECO:0000313" key="3">
    <source>
        <dbReference type="Proteomes" id="UP001370490"/>
    </source>
</evidence>
<dbReference type="Gene3D" id="3.60.40.10">
    <property type="entry name" value="PPM-type phosphatase domain"/>
    <property type="match status" value="1"/>
</dbReference>
<protein>
    <submittedName>
        <fullName evidence="2">PPM-type phosphatase-like domain</fullName>
    </submittedName>
</protein>
<name>A0AAN8UMF4_9MAGN</name>
<evidence type="ECO:0000313" key="2">
    <source>
        <dbReference type="EMBL" id="KAK6912792.1"/>
    </source>
</evidence>
<proteinExistence type="predicted"/>
<accession>A0AAN8UMF4</accession>
<sequence length="101" mass="10941">MSRAFGDFALKNHGIIVTPDVSHRCLASEDRFIVLATDGLMTCNTSIAKNEETAAKAVVDAANAAWKLKFPSARVDDCSVVCLFFKRKATESPDNADLNCC</sequence>